<comment type="similarity">
    <text evidence="1">Belongs to the UPF0342 family.</text>
</comment>
<dbReference type="STRING" id="1423820.FC64_GL000385"/>
<dbReference type="Gene3D" id="1.20.1500.10">
    <property type="entry name" value="YheA/YmcA-like"/>
    <property type="match status" value="1"/>
</dbReference>
<evidence type="ECO:0000256" key="1">
    <source>
        <dbReference type="HAMAP-Rule" id="MF_01526"/>
    </source>
</evidence>
<comment type="caution">
    <text evidence="2">The sequence shown here is derived from an EMBL/GenBank/DDBJ whole genome shotgun (WGS) entry which is preliminary data.</text>
</comment>
<dbReference type="EMBL" id="AYYZ01000002">
    <property type="protein sequence ID" value="KRM53474.1"/>
    <property type="molecule type" value="Genomic_DNA"/>
</dbReference>
<evidence type="ECO:0000313" key="3">
    <source>
        <dbReference type="Proteomes" id="UP000051291"/>
    </source>
</evidence>
<dbReference type="SUPFAM" id="SSF158622">
    <property type="entry name" value="YheA/YmcA-like"/>
    <property type="match status" value="1"/>
</dbReference>
<dbReference type="PATRIC" id="fig|1423820.4.peg.385"/>
<proteinExistence type="inferred from homology"/>
<dbReference type="InterPro" id="IPR010368">
    <property type="entry name" value="Com_YlbF"/>
</dbReference>
<accession>A0A0R1ZGU3</accession>
<dbReference type="InterPro" id="IPR023378">
    <property type="entry name" value="YheA/YmcA-like_dom_sf"/>
</dbReference>
<protein>
    <recommendedName>
        <fullName evidence="1">UPF0342 protein FC64_GL000385</fullName>
    </recommendedName>
</protein>
<dbReference type="Proteomes" id="UP000051291">
    <property type="component" value="Unassembled WGS sequence"/>
</dbReference>
<name>A0A0R1ZGU3_9LACO</name>
<dbReference type="GeneID" id="29934297"/>
<sequence>MTVNIYDSVNQVASDLPQTQQFMAVQNAFAALKQDQVAFSMYKEFSELQEVLRNAQLNGQQPKEEDVKKLQELAKKMNDMDAVKNLMAAEQSLNQLLNDINSIIIKPINDVYDLND</sequence>
<gene>
    <name evidence="2" type="ORF">FC64_GL000385</name>
</gene>
<reference evidence="2 3" key="1">
    <citation type="journal article" date="2015" name="Genome Announc.">
        <title>Expanding the biotechnology potential of lactobacilli through comparative genomics of 213 strains and associated genera.</title>
        <authorList>
            <person name="Sun Z."/>
            <person name="Harris H.M."/>
            <person name="McCann A."/>
            <person name="Guo C."/>
            <person name="Argimon S."/>
            <person name="Zhang W."/>
            <person name="Yang X."/>
            <person name="Jeffery I.B."/>
            <person name="Cooney J.C."/>
            <person name="Kagawa T.F."/>
            <person name="Liu W."/>
            <person name="Song Y."/>
            <person name="Salvetti E."/>
            <person name="Wrobel A."/>
            <person name="Rasinkangas P."/>
            <person name="Parkhill J."/>
            <person name="Rea M.C."/>
            <person name="O'Sullivan O."/>
            <person name="Ritari J."/>
            <person name="Douillard F.P."/>
            <person name="Paul Ross R."/>
            <person name="Yang R."/>
            <person name="Briner A.E."/>
            <person name="Felis G.E."/>
            <person name="de Vos W.M."/>
            <person name="Barrangou R."/>
            <person name="Klaenhammer T.R."/>
            <person name="Caufield P.W."/>
            <person name="Cui Y."/>
            <person name="Zhang H."/>
            <person name="O'Toole P.W."/>
        </authorList>
    </citation>
    <scope>NUCLEOTIDE SEQUENCE [LARGE SCALE GENOMIC DNA]</scope>
    <source>
        <strain evidence="2 3">DSM 20653</strain>
    </source>
</reference>
<dbReference type="Pfam" id="PF06133">
    <property type="entry name" value="Com_YlbF"/>
    <property type="match status" value="1"/>
</dbReference>
<organism evidence="2 3">
    <name type="scientific">Ligilactobacillus araffinosus DSM 20653</name>
    <dbReference type="NCBI Taxonomy" id="1423820"/>
    <lineage>
        <taxon>Bacteria</taxon>
        <taxon>Bacillati</taxon>
        <taxon>Bacillota</taxon>
        <taxon>Bacilli</taxon>
        <taxon>Lactobacillales</taxon>
        <taxon>Lactobacillaceae</taxon>
        <taxon>Ligilactobacillus</taxon>
    </lineage>
</organism>
<keyword evidence="3" id="KW-1185">Reference proteome</keyword>
<dbReference type="AlphaFoldDB" id="A0A0R1ZGU3"/>
<dbReference type="RefSeq" id="WP_057827108.1">
    <property type="nucleotide sequence ID" value="NZ_AYYZ01000002.1"/>
</dbReference>
<dbReference type="HAMAP" id="MF_01526">
    <property type="entry name" value="UPF0342"/>
    <property type="match status" value="1"/>
</dbReference>
<evidence type="ECO:0000313" key="2">
    <source>
        <dbReference type="EMBL" id="KRM53474.1"/>
    </source>
</evidence>